<feature type="domain" description="Methylmalonyl-CoA mutase alpha/beta chain catalytic" evidence="8">
    <location>
        <begin position="72"/>
        <end position="469"/>
    </location>
</feature>
<dbReference type="Pfam" id="PF01642">
    <property type="entry name" value="MM_CoA_mutase"/>
    <property type="match status" value="1"/>
</dbReference>
<dbReference type="InterPro" id="IPR058549">
    <property type="entry name" value="MeMalonylCoA_mutase_a/b_site"/>
</dbReference>
<name>A0A1H5T9E2_9ACTN</name>
<evidence type="ECO:0000256" key="1">
    <source>
        <dbReference type="ARBA" id="ARBA00001922"/>
    </source>
</evidence>
<dbReference type="EC" id="5.4.99.2" evidence="4"/>
<evidence type="ECO:0000256" key="2">
    <source>
        <dbReference type="ARBA" id="ARBA00008465"/>
    </source>
</evidence>
<dbReference type="PANTHER" id="PTHR48101">
    <property type="entry name" value="METHYLMALONYL-COA MUTASE, MITOCHONDRIAL-RELATED"/>
    <property type="match status" value="1"/>
</dbReference>
<dbReference type="GO" id="GO:0031419">
    <property type="term" value="F:cobalamin binding"/>
    <property type="evidence" value="ECO:0007669"/>
    <property type="project" value="UniProtKB-KW"/>
</dbReference>
<dbReference type="InterPro" id="IPR016176">
    <property type="entry name" value="Cbl-dep_enz_cat"/>
</dbReference>
<keyword evidence="6" id="KW-0413">Isomerase</keyword>
<sequence length="623" mass="65301">MHSLTIPAMRVPPDDVPTSPRVPFALAGDFPPAERDRWRELVKGVLRKSGAATEDTPLAEVEGLLTHRSYDGIPIAPLYTADDTADARPGLAPRVPDVTPEGEGLLAAWDVRQRHAVPDPVAAREAILADLENGVTSLWLTVGDRGLPVTALADALKGVHLDLAPVVLDAGAHTTEAAEAFLALVAGRGQAGEARGNLGADPLGLAARTGTPGDLAEAAATAVRCAREFPGIRALTVDATPYHDAGGSDAEELAAALATAVAYLRALTDAGLGVEEAFGQLEFRYAATADQFATIAKLRAARRLWDRVAEVCGAGSAVQRQHAVTSSAMMTRRDPWVNMLRTTVACFAAGVGGADAVTVQPFDARIGLPDAFSRRIARNTQTLLLEESSLARVVDPAGGSWYVERLTDDLAQAAWAWFTEIERAGGMAEALASGLVADRIAATWERRRKDIARRKAPLTGVSEFPALEERLPERAPAPQSPGGGLPRVSYAQDFEALRDRSDAHAAATGERPKVFLATLGPVAVHTARATFAANLFQAGGIETVAGEPGDFAASGAKVACICSSDKLYAEQAAGAARVLKDAGAVRVWLAGKGSYDGVDARVFAGCDAVETLETTLRDLGVAE</sequence>
<dbReference type="CDD" id="cd03677">
    <property type="entry name" value="MM_CoA_mutase_beta"/>
    <property type="match status" value="1"/>
</dbReference>
<evidence type="ECO:0000256" key="5">
    <source>
        <dbReference type="ARBA" id="ARBA00022628"/>
    </source>
</evidence>
<dbReference type="SUPFAM" id="SSF51703">
    <property type="entry name" value="Cobalamin (vitamin B12)-dependent enzymes"/>
    <property type="match status" value="1"/>
</dbReference>
<keyword evidence="7" id="KW-0170">Cobalt</keyword>
<dbReference type="GO" id="GO:0005737">
    <property type="term" value="C:cytoplasm"/>
    <property type="evidence" value="ECO:0007669"/>
    <property type="project" value="TreeGrafter"/>
</dbReference>
<evidence type="ECO:0000256" key="4">
    <source>
        <dbReference type="ARBA" id="ARBA00012398"/>
    </source>
</evidence>
<dbReference type="Gene3D" id="3.40.50.280">
    <property type="entry name" value="Cobalamin-binding domain"/>
    <property type="match status" value="1"/>
</dbReference>
<comment type="subunit">
    <text evidence="3">Heterodimer of an alpha and a beta chain.</text>
</comment>
<dbReference type="GO" id="GO:0019678">
    <property type="term" value="P:propionate metabolic process, methylmalonyl pathway"/>
    <property type="evidence" value="ECO:0007669"/>
    <property type="project" value="TreeGrafter"/>
</dbReference>
<accession>A0A1H5T9E2</accession>
<evidence type="ECO:0000256" key="7">
    <source>
        <dbReference type="ARBA" id="ARBA00023285"/>
    </source>
</evidence>
<dbReference type="InterPro" id="IPR006099">
    <property type="entry name" value="MeMalonylCoA_mutase_a/b_cat"/>
</dbReference>
<organism evidence="9 10">
    <name type="scientific">Thermomonospora echinospora</name>
    <dbReference type="NCBI Taxonomy" id="1992"/>
    <lineage>
        <taxon>Bacteria</taxon>
        <taxon>Bacillati</taxon>
        <taxon>Actinomycetota</taxon>
        <taxon>Actinomycetes</taxon>
        <taxon>Streptosporangiales</taxon>
        <taxon>Thermomonosporaceae</taxon>
        <taxon>Thermomonospora</taxon>
    </lineage>
</organism>
<reference evidence="10" key="1">
    <citation type="submission" date="2016-10" db="EMBL/GenBank/DDBJ databases">
        <authorList>
            <person name="Varghese N."/>
            <person name="Submissions S."/>
        </authorList>
    </citation>
    <scope>NUCLEOTIDE SEQUENCE [LARGE SCALE GENOMIC DNA]</scope>
    <source>
        <strain evidence="10">DSM 43163</strain>
    </source>
</reference>
<evidence type="ECO:0000313" key="10">
    <source>
        <dbReference type="Proteomes" id="UP000236723"/>
    </source>
</evidence>
<evidence type="ECO:0000256" key="3">
    <source>
        <dbReference type="ARBA" id="ARBA00011870"/>
    </source>
</evidence>
<comment type="similarity">
    <text evidence="2">Belongs to the methylmalonyl-CoA mutase family.</text>
</comment>
<keyword evidence="10" id="KW-1185">Reference proteome</keyword>
<dbReference type="AlphaFoldDB" id="A0A1H5T9E2"/>
<dbReference type="PROSITE" id="PS00544">
    <property type="entry name" value="METMALONYL_COA_MUTASE"/>
    <property type="match status" value="1"/>
</dbReference>
<evidence type="ECO:0000256" key="6">
    <source>
        <dbReference type="ARBA" id="ARBA00023235"/>
    </source>
</evidence>
<dbReference type="Proteomes" id="UP000236723">
    <property type="component" value="Unassembled WGS sequence"/>
</dbReference>
<evidence type="ECO:0000313" key="9">
    <source>
        <dbReference type="EMBL" id="SEF59364.1"/>
    </source>
</evidence>
<proteinExistence type="inferred from homology"/>
<evidence type="ECO:0000259" key="8">
    <source>
        <dbReference type="Pfam" id="PF01642"/>
    </source>
</evidence>
<dbReference type="EMBL" id="FNVO01000001">
    <property type="protein sequence ID" value="SEF59364.1"/>
    <property type="molecule type" value="Genomic_DNA"/>
</dbReference>
<dbReference type="PANTHER" id="PTHR48101:SF4">
    <property type="entry name" value="METHYLMALONYL-COA MUTASE, MITOCHONDRIAL"/>
    <property type="match status" value="1"/>
</dbReference>
<comment type="cofactor">
    <cofactor evidence="1">
        <name>adenosylcob(III)alamin</name>
        <dbReference type="ChEBI" id="CHEBI:18408"/>
    </cofactor>
</comment>
<gene>
    <name evidence="9" type="ORF">SAMN04489712_101533</name>
</gene>
<protein>
    <recommendedName>
        <fullName evidence="4">methylmalonyl-CoA mutase</fullName>
        <ecNumber evidence="4">5.4.99.2</ecNumber>
    </recommendedName>
</protein>
<keyword evidence="5" id="KW-0846">Cobalamin</keyword>
<dbReference type="GO" id="GO:0004494">
    <property type="term" value="F:methylmalonyl-CoA mutase activity"/>
    <property type="evidence" value="ECO:0007669"/>
    <property type="project" value="UniProtKB-EC"/>
</dbReference>
<dbReference type="Gene3D" id="3.20.20.240">
    <property type="entry name" value="Methylmalonyl-CoA mutase"/>
    <property type="match status" value="1"/>
</dbReference>